<reference evidence="2" key="1">
    <citation type="submission" date="2020-04" db="EMBL/GenBank/DDBJ databases">
        <title>Deep metagenomics examines the oral microbiome during advanced dental caries in children, revealing novel taxa and co-occurrences with host molecules.</title>
        <authorList>
            <person name="Baker J.L."/>
            <person name="Morton J.T."/>
            <person name="Dinis M."/>
            <person name="Alvarez R."/>
            <person name="Tran N.C."/>
            <person name="Knight R."/>
            <person name="Edlund A."/>
        </authorList>
    </citation>
    <scope>NUCLEOTIDE SEQUENCE</scope>
    <source>
        <strain evidence="2">JCVI_25_bin.9</strain>
    </source>
</reference>
<organism evidence="2 3">
    <name type="scientific">Prevotella histicola</name>
    <dbReference type="NCBI Taxonomy" id="470565"/>
    <lineage>
        <taxon>Bacteria</taxon>
        <taxon>Pseudomonadati</taxon>
        <taxon>Bacteroidota</taxon>
        <taxon>Bacteroidia</taxon>
        <taxon>Bacteroidales</taxon>
        <taxon>Prevotellaceae</taxon>
        <taxon>Prevotella</taxon>
    </lineage>
</organism>
<feature type="compositionally biased region" description="Basic residues" evidence="1">
    <location>
        <begin position="1"/>
        <end position="11"/>
    </location>
</feature>
<evidence type="ECO:0000256" key="1">
    <source>
        <dbReference type="SAM" id="MobiDB-lite"/>
    </source>
</evidence>
<dbReference type="EMBL" id="JABZSQ010000074">
    <property type="protein sequence ID" value="MBF1414944.1"/>
    <property type="molecule type" value="Genomic_DNA"/>
</dbReference>
<comment type="caution">
    <text evidence="2">The sequence shown here is derived from an EMBL/GenBank/DDBJ whole genome shotgun (WGS) entry which is preliminary data.</text>
</comment>
<name>A0A930HZI8_9BACT</name>
<feature type="region of interest" description="Disordered" evidence="1">
    <location>
        <begin position="1"/>
        <end position="27"/>
    </location>
</feature>
<sequence>MTTEKKKKGGRPKGIAKTGGRVAGTPNKVSGKVRSILANVTGSYYDSDLFEKDLASLEPKERIQAMERFTAYIAPKLQATTLDVATETKKTIEDRLIALSGGGK</sequence>
<protein>
    <submittedName>
        <fullName evidence="2">Uncharacterized protein</fullName>
    </submittedName>
</protein>
<evidence type="ECO:0000313" key="3">
    <source>
        <dbReference type="Proteomes" id="UP000757461"/>
    </source>
</evidence>
<dbReference type="AlphaFoldDB" id="A0A930HZI8"/>
<accession>A0A930HZI8</accession>
<proteinExistence type="predicted"/>
<dbReference type="Proteomes" id="UP000757461">
    <property type="component" value="Unassembled WGS sequence"/>
</dbReference>
<evidence type="ECO:0000313" key="2">
    <source>
        <dbReference type="EMBL" id="MBF1414944.1"/>
    </source>
</evidence>
<gene>
    <name evidence="2" type="ORF">HXN33_05100</name>
</gene>